<dbReference type="EMBL" id="JAEPRB010000184">
    <property type="protein sequence ID" value="KAG2219338.1"/>
    <property type="molecule type" value="Genomic_DNA"/>
</dbReference>
<evidence type="ECO:0000313" key="2">
    <source>
        <dbReference type="EMBL" id="KAG2219338.1"/>
    </source>
</evidence>
<dbReference type="PANTHER" id="PTHR24148">
    <property type="entry name" value="ANKYRIN REPEAT DOMAIN-CONTAINING PROTEIN 39 HOMOLOG-RELATED"/>
    <property type="match status" value="1"/>
</dbReference>
<dbReference type="InterPro" id="IPR052895">
    <property type="entry name" value="HetReg/Transcr_Mod"/>
</dbReference>
<organism evidence="2 3">
    <name type="scientific">Circinella minor</name>
    <dbReference type="NCBI Taxonomy" id="1195481"/>
    <lineage>
        <taxon>Eukaryota</taxon>
        <taxon>Fungi</taxon>
        <taxon>Fungi incertae sedis</taxon>
        <taxon>Mucoromycota</taxon>
        <taxon>Mucoromycotina</taxon>
        <taxon>Mucoromycetes</taxon>
        <taxon>Mucorales</taxon>
        <taxon>Lichtheimiaceae</taxon>
        <taxon>Circinella</taxon>
    </lineage>
</organism>
<dbReference type="OrthoDB" id="3553147at2759"/>
<dbReference type="InterPro" id="IPR010730">
    <property type="entry name" value="HET"/>
</dbReference>
<gene>
    <name evidence="2" type="ORF">INT45_006871</name>
</gene>
<evidence type="ECO:0000259" key="1">
    <source>
        <dbReference type="Pfam" id="PF06985"/>
    </source>
</evidence>
<protein>
    <recommendedName>
        <fullName evidence="1">Heterokaryon incompatibility domain-containing protein</fullName>
    </recommendedName>
</protein>
<feature type="domain" description="Heterokaryon incompatibility" evidence="1">
    <location>
        <begin position="33"/>
        <end position="147"/>
    </location>
</feature>
<comment type="caution">
    <text evidence="2">The sequence shown here is derived from an EMBL/GenBank/DDBJ whole genome shotgun (WGS) entry which is preliminary data.</text>
</comment>
<dbReference type="PANTHER" id="PTHR24148:SF64">
    <property type="entry name" value="HETEROKARYON INCOMPATIBILITY DOMAIN-CONTAINING PROTEIN"/>
    <property type="match status" value="1"/>
</dbReference>
<evidence type="ECO:0000313" key="3">
    <source>
        <dbReference type="Proteomes" id="UP000646827"/>
    </source>
</evidence>
<dbReference type="AlphaFoldDB" id="A0A8H7VK03"/>
<proteinExistence type="predicted"/>
<dbReference type="Proteomes" id="UP000646827">
    <property type="component" value="Unassembled WGS sequence"/>
</dbReference>
<dbReference type="Pfam" id="PF06985">
    <property type="entry name" value="HET"/>
    <property type="match status" value="1"/>
</dbReference>
<reference evidence="2 3" key="1">
    <citation type="submission" date="2020-12" db="EMBL/GenBank/DDBJ databases">
        <title>Metabolic potential, ecology and presence of endohyphal bacteria is reflected in genomic diversity of Mucoromycotina.</title>
        <authorList>
            <person name="Muszewska A."/>
            <person name="Okrasinska A."/>
            <person name="Steczkiewicz K."/>
            <person name="Drgas O."/>
            <person name="Orlowska M."/>
            <person name="Perlinska-Lenart U."/>
            <person name="Aleksandrzak-Piekarczyk T."/>
            <person name="Szatraj K."/>
            <person name="Zielenkiewicz U."/>
            <person name="Pilsyk S."/>
            <person name="Malc E."/>
            <person name="Mieczkowski P."/>
            <person name="Kruszewska J.S."/>
            <person name="Biernat P."/>
            <person name="Pawlowska J."/>
        </authorList>
    </citation>
    <scope>NUCLEOTIDE SEQUENCE [LARGE SCALE GENOMIC DNA]</scope>
    <source>
        <strain evidence="2 3">CBS 142.35</strain>
    </source>
</reference>
<name>A0A8H7VK03_9FUNG</name>
<accession>A0A8H7VK03</accession>
<sequence>MPLILPKPKFMPRYLVRISDMELVKGSEVHEGYCTLSYSWNQSGEILLDEEIGKSYRIDQGKHKIIFPGKTVRKKPRGRKRISSKVKFVTFEGLIQEICKDFNIKYIWYDQMCINQNNENEKHDEMRHMHKIYGNAYCTLALVPELGTGPYKFSHTFHIWQLEGYKERFLESQWMKRMWTLAEALMSSKILVVGHNIHSWGHQLFSELAIPIFDEKFDCSVSRVLHYAHTRTSTKDYDYIFALANIFPDIMKQMTMDYNQNIQELMIQFYSLLAEKDIGILCFDTYHKYKTLLRLTSRNYTKYNNTPMQKFDLPSWTGKYGEHDKHGFHKTSFKNYTVNGRILKITCCGITNKQYDTEEISKLPSIENILPPFPQQNAHIYLGWRLVIWVQPQGSMREKPIDVGTNHYETPKPYAYKGIVERLQELAHFMSIKKTKLQWIPHNSELSVSTFAFDVLEGTLQDSGQCIVLTGIPFKDPDDSDVKYPVIKNDDPDNSGVKYPVIKKDGDYYKAIGMCHIYQDDNHFFDNFTLEEQTFEIH</sequence>
<keyword evidence="3" id="KW-1185">Reference proteome</keyword>